<dbReference type="PROSITE" id="PS00365">
    <property type="entry name" value="NIR_SIR"/>
    <property type="match status" value="1"/>
</dbReference>
<comment type="similarity">
    <text evidence="1">Belongs to the nitrite and sulfite reductase 4Fe-4S domain family.</text>
</comment>
<evidence type="ECO:0000256" key="5">
    <source>
        <dbReference type="ARBA" id="ARBA00023002"/>
    </source>
</evidence>
<evidence type="ECO:0000256" key="3">
    <source>
        <dbReference type="ARBA" id="ARBA00022617"/>
    </source>
</evidence>
<evidence type="ECO:0000256" key="7">
    <source>
        <dbReference type="ARBA" id="ARBA00023014"/>
    </source>
</evidence>
<dbReference type="Pfam" id="PF03460">
    <property type="entry name" value="NIR_SIR_ferr"/>
    <property type="match status" value="2"/>
</dbReference>
<accession>A0ABY3PGZ1</accession>
<protein>
    <submittedName>
        <fullName evidence="10">Ferredoxin--nitrite reductase</fullName>
        <ecNumber evidence="10">1.7.7.1</ecNumber>
    </submittedName>
</protein>
<name>A0ABY3PGZ1_9CYAN</name>
<keyword evidence="11" id="KW-1185">Reference proteome</keyword>
<keyword evidence="2" id="KW-0004">4Fe-4S</keyword>
<proteinExistence type="inferred from homology"/>
<dbReference type="Gene3D" id="3.30.413.10">
    <property type="entry name" value="Sulfite Reductase Hemoprotein, domain 1"/>
    <property type="match status" value="2"/>
</dbReference>
<evidence type="ECO:0000259" key="9">
    <source>
        <dbReference type="Pfam" id="PF03460"/>
    </source>
</evidence>
<dbReference type="InterPro" id="IPR005117">
    <property type="entry name" value="NiRdtase/SiRdtase_haem-b_fer"/>
</dbReference>
<dbReference type="Pfam" id="PF01077">
    <property type="entry name" value="NIR_SIR"/>
    <property type="match status" value="2"/>
</dbReference>
<evidence type="ECO:0000256" key="1">
    <source>
        <dbReference type="ARBA" id="ARBA00010429"/>
    </source>
</evidence>
<dbReference type="InterPro" id="IPR051329">
    <property type="entry name" value="NIR_SIR_4Fe-4S"/>
</dbReference>
<keyword evidence="6" id="KW-0408">Iron</keyword>
<evidence type="ECO:0000256" key="6">
    <source>
        <dbReference type="ARBA" id="ARBA00023004"/>
    </source>
</evidence>
<dbReference type="PANTHER" id="PTHR32439">
    <property type="entry name" value="FERREDOXIN--NITRITE REDUCTASE, CHLOROPLASTIC"/>
    <property type="match status" value="1"/>
</dbReference>
<feature type="domain" description="Nitrite/Sulfite reductase ferredoxin-like" evidence="9">
    <location>
        <begin position="61"/>
        <end position="127"/>
    </location>
</feature>
<sequence length="518" mass="56838">MGRSCRCCLEGAVANPIEKIKDEKPGLAVRAELIEFARLGWEAISKGDLERLKWVGWFFRKKTPGRWMVRLRVPGGILSSEQLRVVGGILAEFSDVKQLDITTRQNLEMRGLRIEDSVAIQERLEAVGLTTVQSGMDNVRNIVGSPVAGIDPDELIDVRPLVQQIQDLITEGGRGSFAFSNLPRKFNISITGDRENSAHAEINDIGFIPARRDGRIGFNVLVGGVLNSQRATPALSLDAFVLPEQVAPLCGAILRIYSDHGPREARTRARLIYLLEDWGISKFRAAVEDDLGFVLPPAAHEEFIDYDKRDHVGVWPQKQAGYCFVGLHVPIGRLWAHQALEAADLAEVYGRSEVRLTVEQSFLIPYVAEEKLEALLAEPLLAVFSPEPNPLLRGLVSCTGAQFCNLAIIETKERALKLTHVLASELDLPQPVRIHWSGCPNSCGQPQIGDIGLIGTRTKVAGQSVDAVDILMGGQVGREARFGEVVREGVPCDELPAVLKALLIEHFGAEERPVALAS</sequence>
<evidence type="ECO:0000259" key="8">
    <source>
        <dbReference type="Pfam" id="PF01077"/>
    </source>
</evidence>
<evidence type="ECO:0000313" key="10">
    <source>
        <dbReference type="EMBL" id="UFP92873.1"/>
    </source>
</evidence>
<dbReference type="EC" id="1.7.7.1" evidence="10"/>
<feature type="domain" description="Nitrite/sulphite reductase 4Fe-4S" evidence="8">
    <location>
        <begin position="392"/>
        <end position="503"/>
    </location>
</feature>
<dbReference type="PRINTS" id="PR00397">
    <property type="entry name" value="SIROHAEM"/>
</dbReference>
<dbReference type="Proteomes" id="UP001054846">
    <property type="component" value="Chromosome"/>
</dbReference>
<organism evidence="10 11">
    <name type="scientific">Gloeobacter morelensis MG652769</name>
    <dbReference type="NCBI Taxonomy" id="2781736"/>
    <lineage>
        <taxon>Bacteria</taxon>
        <taxon>Bacillati</taxon>
        <taxon>Cyanobacteriota</taxon>
        <taxon>Cyanophyceae</taxon>
        <taxon>Gloeobacterales</taxon>
        <taxon>Gloeobacteraceae</taxon>
        <taxon>Gloeobacter</taxon>
        <taxon>Gloeobacter morelensis</taxon>
    </lineage>
</organism>
<keyword evidence="3" id="KW-0349">Heme</keyword>
<evidence type="ECO:0000256" key="4">
    <source>
        <dbReference type="ARBA" id="ARBA00022723"/>
    </source>
</evidence>
<feature type="domain" description="Nitrite/sulphite reductase 4Fe-4S" evidence="8">
    <location>
        <begin position="136"/>
        <end position="292"/>
    </location>
</feature>
<keyword evidence="5 10" id="KW-0560">Oxidoreductase</keyword>
<dbReference type="GO" id="GO:0048307">
    <property type="term" value="F:ferredoxin-nitrite reductase activity"/>
    <property type="evidence" value="ECO:0007669"/>
    <property type="project" value="UniProtKB-EC"/>
</dbReference>
<dbReference type="NCBIfam" id="NF007125">
    <property type="entry name" value="PRK09566.1"/>
    <property type="match status" value="1"/>
</dbReference>
<dbReference type="SUPFAM" id="SSF56014">
    <property type="entry name" value="Nitrite and sulphite reductase 4Fe-4S domain-like"/>
    <property type="match status" value="2"/>
</dbReference>
<evidence type="ECO:0000256" key="2">
    <source>
        <dbReference type="ARBA" id="ARBA00022485"/>
    </source>
</evidence>
<dbReference type="PANTHER" id="PTHR32439:SF0">
    <property type="entry name" value="FERREDOXIN--NITRITE REDUCTASE, CHLOROPLASTIC"/>
    <property type="match status" value="1"/>
</dbReference>
<dbReference type="SUPFAM" id="SSF55124">
    <property type="entry name" value="Nitrite/Sulfite reductase N-terminal domain-like"/>
    <property type="match status" value="2"/>
</dbReference>
<dbReference type="RefSeq" id="WP_256997489.1">
    <property type="nucleotide sequence ID" value="NZ_CP063845.1"/>
</dbReference>
<dbReference type="InterPro" id="IPR045854">
    <property type="entry name" value="NO2/SO3_Rdtase_4Fe4S_sf"/>
</dbReference>
<dbReference type="EMBL" id="CP063845">
    <property type="protein sequence ID" value="UFP92873.1"/>
    <property type="molecule type" value="Genomic_DNA"/>
</dbReference>
<reference evidence="10 11" key="1">
    <citation type="journal article" date="2021" name="Genome Biol. Evol.">
        <title>Complete Genome Sequencing of a Novel Gloeobacter Species from a Waterfall Cave in Mexico.</title>
        <authorList>
            <person name="Saw J.H."/>
            <person name="Cardona T."/>
            <person name="Montejano G."/>
        </authorList>
    </citation>
    <scope>NUCLEOTIDE SEQUENCE [LARGE SCALE GENOMIC DNA]</scope>
    <source>
        <strain evidence="10">MG652769</strain>
    </source>
</reference>
<dbReference type="InterPro" id="IPR006066">
    <property type="entry name" value="NO2/SO3_Rdtase_FeS/sirohaem_BS"/>
</dbReference>
<gene>
    <name evidence="10" type="ORF">ISF26_13685</name>
</gene>
<keyword evidence="7" id="KW-0411">Iron-sulfur</keyword>
<evidence type="ECO:0000313" key="11">
    <source>
        <dbReference type="Proteomes" id="UP001054846"/>
    </source>
</evidence>
<dbReference type="Gene3D" id="3.90.480.20">
    <property type="match status" value="1"/>
</dbReference>
<keyword evidence="4" id="KW-0479">Metal-binding</keyword>
<dbReference type="InterPro" id="IPR036136">
    <property type="entry name" value="Nit/Sulf_reduc_fer-like_dom_sf"/>
</dbReference>
<dbReference type="InterPro" id="IPR006067">
    <property type="entry name" value="NO2/SO3_Rdtase_4Fe4S_dom"/>
</dbReference>
<feature type="domain" description="Nitrite/Sulfite reductase ferredoxin-like" evidence="9">
    <location>
        <begin position="316"/>
        <end position="379"/>
    </location>
</feature>